<evidence type="ECO:0000256" key="1">
    <source>
        <dbReference type="ARBA" id="ARBA00012493"/>
    </source>
</evidence>
<dbReference type="InterPro" id="IPR050951">
    <property type="entry name" value="Retrovirus_Pol_polyprotein"/>
</dbReference>
<dbReference type="EnsemblMetazoa" id="XM_038014292.1">
    <property type="protein sequence ID" value="XP_037870220.1"/>
    <property type="gene ID" value="LOC119629213"/>
</dbReference>
<dbReference type="EC" id="2.7.7.49" evidence="1"/>
<dbReference type="AlphaFoldDB" id="A0A8R2R1V9"/>
<protein>
    <recommendedName>
        <fullName evidence="1">RNA-directed DNA polymerase</fullName>
        <ecNumber evidence="1">2.7.7.49</ecNumber>
    </recommendedName>
</protein>
<reference evidence="4" key="1">
    <citation type="journal article" date="2008" name="Insect Biochem. Mol. Biol.">
        <title>The genome of a lepidopteran model insect, the silkworm Bombyx mori.</title>
        <authorList>
            <consortium name="International Silkworm Genome Consortium"/>
        </authorList>
    </citation>
    <scope>NUCLEOTIDE SEQUENCE [LARGE SCALE GENOMIC DNA]</scope>
    <source>
        <strain evidence="4">p50T</strain>
    </source>
</reference>
<evidence type="ECO:0000259" key="2">
    <source>
        <dbReference type="Pfam" id="PF17921"/>
    </source>
</evidence>
<dbReference type="Pfam" id="PF17921">
    <property type="entry name" value="Integrase_H2C2"/>
    <property type="match status" value="1"/>
</dbReference>
<dbReference type="Gene3D" id="1.10.340.70">
    <property type="match status" value="1"/>
</dbReference>
<feature type="domain" description="Integrase zinc-binding" evidence="2">
    <location>
        <begin position="3"/>
        <end position="33"/>
    </location>
</feature>
<organism evidence="3 4">
    <name type="scientific">Bombyx mori</name>
    <name type="common">Silk moth</name>
    <dbReference type="NCBI Taxonomy" id="7091"/>
    <lineage>
        <taxon>Eukaryota</taxon>
        <taxon>Metazoa</taxon>
        <taxon>Ecdysozoa</taxon>
        <taxon>Arthropoda</taxon>
        <taxon>Hexapoda</taxon>
        <taxon>Insecta</taxon>
        <taxon>Pterygota</taxon>
        <taxon>Neoptera</taxon>
        <taxon>Endopterygota</taxon>
        <taxon>Lepidoptera</taxon>
        <taxon>Glossata</taxon>
        <taxon>Ditrysia</taxon>
        <taxon>Bombycoidea</taxon>
        <taxon>Bombycidae</taxon>
        <taxon>Bombycinae</taxon>
        <taxon>Bombyx</taxon>
    </lineage>
</organism>
<dbReference type="PANTHER" id="PTHR37984">
    <property type="entry name" value="PROTEIN CBG26694"/>
    <property type="match status" value="1"/>
</dbReference>
<evidence type="ECO:0000313" key="3">
    <source>
        <dbReference type="EnsemblMetazoa" id="XP_037870220.1"/>
    </source>
</evidence>
<dbReference type="PANTHER" id="PTHR37984:SF5">
    <property type="entry name" value="PROTEIN NYNRIN-LIKE"/>
    <property type="match status" value="1"/>
</dbReference>
<name>A0A8R2R1V9_BOMMO</name>
<accession>A0A8R2R1V9</accession>
<dbReference type="InterPro" id="IPR041588">
    <property type="entry name" value="Integrase_H2C2"/>
</dbReference>
<keyword evidence="4" id="KW-1185">Reference proteome</keyword>
<dbReference type="GO" id="GO:0003964">
    <property type="term" value="F:RNA-directed DNA polymerase activity"/>
    <property type="evidence" value="ECO:0007669"/>
    <property type="project" value="UniProtKB-EC"/>
</dbReference>
<sequence>MKALSRYYVWWPNLDEDIELFIKKCTRCQQNRPCNPELPVFSWSIPEEVWERIHIDFAGPFEGSYWRTRKTKTC</sequence>
<reference evidence="3" key="2">
    <citation type="submission" date="2022-06" db="UniProtKB">
        <authorList>
            <consortium name="EnsemblMetazoa"/>
        </authorList>
    </citation>
    <scope>IDENTIFICATION</scope>
    <source>
        <strain evidence="3">p50T (Dazao)</strain>
    </source>
</reference>
<evidence type="ECO:0000313" key="4">
    <source>
        <dbReference type="Proteomes" id="UP000005204"/>
    </source>
</evidence>
<dbReference type="Proteomes" id="UP000005204">
    <property type="component" value="Unassembled WGS sequence"/>
</dbReference>
<proteinExistence type="predicted"/>